<dbReference type="InterPro" id="IPR016185">
    <property type="entry name" value="PreATP-grasp_dom_sf"/>
</dbReference>
<dbReference type="SUPFAM" id="SSF56059">
    <property type="entry name" value="Glutathione synthetase ATP-binding domain-like"/>
    <property type="match status" value="1"/>
</dbReference>
<protein>
    <submittedName>
        <fullName evidence="10">Phosphoribosylaminoimidazole carboxylase ATPase subunit PurK</fullName>
    </submittedName>
</protein>
<evidence type="ECO:0000313" key="11">
    <source>
        <dbReference type="Proteomes" id="UP000051733"/>
    </source>
</evidence>
<keyword evidence="4" id="KW-0658">Purine biosynthesis</keyword>
<dbReference type="SUPFAM" id="SSF52440">
    <property type="entry name" value="PreATP-grasp domain"/>
    <property type="match status" value="1"/>
</dbReference>
<accession>A0A0R2A4J8</accession>
<dbReference type="InterPro" id="IPR013815">
    <property type="entry name" value="ATP_grasp_subdomain_1"/>
</dbReference>
<dbReference type="PATRIC" id="fig|1423813.3.peg.1516"/>
<dbReference type="InterPro" id="IPR003135">
    <property type="entry name" value="ATP-grasp_carboxylate-amine"/>
</dbReference>
<evidence type="ECO:0000256" key="5">
    <source>
        <dbReference type="ARBA" id="ARBA00022840"/>
    </source>
</evidence>
<evidence type="ECO:0000256" key="7">
    <source>
        <dbReference type="ARBA" id="ARBA00025704"/>
    </source>
</evidence>
<dbReference type="InterPro" id="IPR054350">
    <property type="entry name" value="PurT/PurK_preATP-grasp"/>
</dbReference>
<gene>
    <name evidence="10" type="ORF">FC26_GL001491</name>
</gene>
<comment type="caution">
    <text evidence="10">The sequence shown here is derived from an EMBL/GenBank/DDBJ whole genome shotgun (WGS) entry which is preliminary data.</text>
</comment>
<dbReference type="RefSeq" id="WP_235809476.1">
    <property type="nucleotide sequence ID" value="NZ_AYYY01000025.1"/>
</dbReference>
<dbReference type="GO" id="GO:0005524">
    <property type="term" value="F:ATP binding"/>
    <property type="evidence" value="ECO:0007669"/>
    <property type="project" value="UniProtKB-UniRule"/>
</dbReference>
<dbReference type="Gene3D" id="3.30.470.20">
    <property type="entry name" value="ATP-grasp fold, B domain"/>
    <property type="match status" value="1"/>
</dbReference>
<evidence type="ECO:0000256" key="4">
    <source>
        <dbReference type="ARBA" id="ARBA00022755"/>
    </source>
</evidence>
<keyword evidence="3 8" id="KW-0547">Nucleotide-binding</keyword>
<evidence type="ECO:0000256" key="6">
    <source>
        <dbReference type="ARBA" id="ARBA00023211"/>
    </source>
</evidence>
<name>A0A0R2A4J8_9LACO</name>
<dbReference type="GO" id="GO:0006164">
    <property type="term" value="P:purine nucleotide biosynthetic process"/>
    <property type="evidence" value="ECO:0007669"/>
    <property type="project" value="UniProtKB-KW"/>
</dbReference>
<evidence type="ECO:0000259" key="9">
    <source>
        <dbReference type="PROSITE" id="PS50975"/>
    </source>
</evidence>
<comment type="pathway">
    <text evidence="7">Purine metabolism.</text>
</comment>
<comment type="cofactor">
    <cofactor evidence="2">
        <name>Mg(2+)</name>
        <dbReference type="ChEBI" id="CHEBI:18420"/>
    </cofactor>
</comment>
<dbReference type="AlphaFoldDB" id="A0A0R2A4J8"/>
<evidence type="ECO:0000256" key="8">
    <source>
        <dbReference type="PROSITE-ProRule" id="PRU00409"/>
    </source>
</evidence>
<sequence>MMENKHILYPGNTIGIIGLGSGTRQLAQAAQNAGFRVAAYIHSEAERDLAKFVDYTVIGAWNDRDKLKEFGQSCDAVVYESASVQSAVIEYLSQFTFIPQGKEILEITQDRLLERAFFDQINVNIAPYVTVIQLDDVYQSIDSIGYPAVLNPIQKGLGERSMVIERQSDIVKAADYLDTGTYVLESWISRSREFSLMVAKTDDTIKVFPLIENQYRDGRVLEAQAPAVLPNDVQEEIGRIGQAVAKNLNYRGVFEVGFYLTDTNTLYVKGITPALVRQGDVLTAVCTIDQYAVLLRAVAGLPLPDIKVLQPAITMAINQEQIDEIKTQWLLKENWQFNFYTPTLQKKVHSYGFVTAIGDTLDKLQLQIDNTDVWSESPAQTETTED</sequence>
<dbReference type="Pfam" id="PF22660">
    <property type="entry name" value="RS_preATP-grasp-like"/>
    <property type="match status" value="1"/>
</dbReference>
<keyword evidence="11" id="KW-1185">Reference proteome</keyword>
<dbReference type="STRING" id="1423813.FC26_GL001491"/>
<dbReference type="Proteomes" id="UP000051733">
    <property type="component" value="Unassembled WGS sequence"/>
</dbReference>
<dbReference type="GO" id="GO:0005829">
    <property type="term" value="C:cytosol"/>
    <property type="evidence" value="ECO:0007669"/>
    <property type="project" value="TreeGrafter"/>
</dbReference>
<dbReference type="PROSITE" id="PS50975">
    <property type="entry name" value="ATP_GRASP"/>
    <property type="match status" value="1"/>
</dbReference>
<proteinExistence type="predicted"/>
<keyword evidence="5 8" id="KW-0067">ATP-binding</keyword>
<organism evidence="10 11">
    <name type="scientific">Paucilactobacillus vaccinostercus DSM 20634</name>
    <dbReference type="NCBI Taxonomy" id="1423813"/>
    <lineage>
        <taxon>Bacteria</taxon>
        <taxon>Bacillati</taxon>
        <taxon>Bacillota</taxon>
        <taxon>Bacilli</taxon>
        <taxon>Lactobacillales</taxon>
        <taxon>Lactobacillaceae</taxon>
        <taxon>Paucilactobacillus</taxon>
    </lineage>
</organism>
<dbReference type="Gene3D" id="3.40.50.20">
    <property type="match status" value="1"/>
</dbReference>
<evidence type="ECO:0000313" key="10">
    <source>
        <dbReference type="EMBL" id="KRM61418.1"/>
    </source>
</evidence>
<dbReference type="Gene3D" id="3.30.1490.20">
    <property type="entry name" value="ATP-grasp fold, A domain"/>
    <property type="match status" value="1"/>
</dbReference>
<evidence type="ECO:0000256" key="2">
    <source>
        <dbReference type="ARBA" id="ARBA00001946"/>
    </source>
</evidence>
<dbReference type="PANTHER" id="PTHR11609:SF5">
    <property type="entry name" value="PHOSPHORIBOSYLAMINOIMIDAZOLE CARBOXYLASE"/>
    <property type="match status" value="1"/>
</dbReference>
<dbReference type="GO" id="GO:0046872">
    <property type="term" value="F:metal ion binding"/>
    <property type="evidence" value="ECO:0007669"/>
    <property type="project" value="InterPro"/>
</dbReference>
<dbReference type="EMBL" id="AYYY01000025">
    <property type="protein sequence ID" value="KRM61418.1"/>
    <property type="molecule type" value="Genomic_DNA"/>
</dbReference>
<keyword evidence="6" id="KW-0464">Manganese</keyword>
<evidence type="ECO:0000256" key="3">
    <source>
        <dbReference type="ARBA" id="ARBA00022741"/>
    </source>
</evidence>
<dbReference type="Pfam" id="PF02222">
    <property type="entry name" value="ATP-grasp"/>
    <property type="match status" value="1"/>
</dbReference>
<comment type="cofactor">
    <cofactor evidence="1">
        <name>Mn(2+)</name>
        <dbReference type="ChEBI" id="CHEBI:29035"/>
    </cofactor>
</comment>
<dbReference type="InterPro" id="IPR011761">
    <property type="entry name" value="ATP-grasp"/>
</dbReference>
<feature type="domain" description="ATP-grasp" evidence="9">
    <location>
        <begin position="115"/>
        <end position="299"/>
    </location>
</feature>
<dbReference type="PANTHER" id="PTHR11609">
    <property type="entry name" value="PURINE BIOSYNTHESIS PROTEIN 6/7, PUR6/7"/>
    <property type="match status" value="1"/>
</dbReference>
<evidence type="ECO:0000256" key="1">
    <source>
        <dbReference type="ARBA" id="ARBA00001936"/>
    </source>
</evidence>
<reference evidence="10 11" key="1">
    <citation type="journal article" date="2015" name="Genome Announc.">
        <title>Expanding the biotechnology potential of lactobacilli through comparative genomics of 213 strains and associated genera.</title>
        <authorList>
            <person name="Sun Z."/>
            <person name="Harris H.M."/>
            <person name="McCann A."/>
            <person name="Guo C."/>
            <person name="Argimon S."/>
            <person name="Zhang W."/>
            <person name="Yang X."/>
            <person name="Jeffery I.B."/>
            <person name="Cooney J.C."/>
            <person name="Kagawa T.F."/>
            <person name="Liu W."/>
            <person name="Song Y."/>
            <person name="Salvetti E."/>
            <person name="Wrobel A."/>
            <person name="Rasinkangas P."/>
            <person name="Parkhill J."/>
            <person name="Rea M.C."/>
            <person name="O'Sullivan O."/>
            <person name="Ritari J."/>
            <person name="Douillard F.P."/>
            <person name="Paul Ross R."/>
            <person name="Yang R."/>
            <person name="Briner A.E."/>
            <person name="Felis G.E."/>
            <person name="de Vos W.M."/>
            <person name="Barrangou R."/>
            <person name="Klaenhammer T.R."/>
            <person name="Caufield P.W."/>
            <person name="Cui Y."/>
            <person name="Zhang H."/>
            <person name="O'Toole P.W."/>
        </authorList>
    </citation>
    <scope>NUCLEOTIDE SEQUENCE [LARGE SCALE GENOMIC DNA]</scope>
    <source>
        <strain evidence="10 11">DSM 20634</strain>
    </source>
</reference>